<keyword evidence="2" id="KW-0732">Signal</keyword>
<evidence type="ECO:0008006" key="5">
    <source>
        <dbReference type="Google" id="ProtNLM"/>
    </source>
</evidence>
<evidence type="ECO:0000313" key="4">
    <source>
        <dbReference type="Proteomes" id="UP000317977"/>
    </source>
</evidence>
<reference evidence="3 4" key="1">
    <citation type="submission" date="2019-02" db="EMBL/GenBank/DDBJ databases">
        <title>Deep-cultivation of Planctomycetes and their phenomic and genomic characterization uncovers novel biology.</title>
        <authorList>
            <person name="Wiegand S."/>
            <person name="Jogler M."/>
            <person name="Boedeker C."/>
            <person name="Pinto D."/>
            <person name="Vollmers J."/>
            <person name="Rivas-Marin E."/>
            <person name="Kohn T."/>
            <person name="Peeters S.H."/>
            <person name="Heuer A."/>
            <person name="Rast P."/>
            <person name="Oberbeckmann S."/>
            <person name="Bunk B."/>
            <person name="Jeske O."/>
            <person name="Meyerdierks A."/>
            <person name="Storesund J.E."/>
            <person name="Kallscheuer N."/>
            <person name="Luecker S."/>
            <person name="Lage O.M."/>
            <person name="Pohl T."/>
            <person name="Merkel B.J."/>
            <person name="Hornburger P."/>
            <person name="Mueller R.-W."/>
            <person name="Bruemmer F."/>
            <person name="Labrenz M."/>
            <person name="Spormann A.M."/>
            <person name="Op Den Camp H."/>
            <person name="Overmann J."/>
            <person name="Amann R."/>
            <person name="Jetten M.S.M."/>
            <person name="Mascher T."/>
            <person name="Medema M.H."/>
            <person name="Devos D.P."/>
            <person name="Kaster A.-K."/>
            <person name="Ovreas L."/>
            <person name="Rohde M."/>
            <person name="Galperin M.Y."/>
            <person name="Jogler C."/>
        </authorList>
    </citation>
    <scope>NUCLEOTIDE SEQUENCE [LARGE SCALE GENOMIC DNA]</scope>
    <source>
        <strain evidence="3 4">Poly59</strain>
    </source>
</reference>
<keyword evidence="1" id="KW-0175">Coiled coil</keyword>
<name>A0A5C6EVK8_9BACT</name>
<evidence type="ECO:0000256" key="1">
    <source>
        <dbReference type="SAM" id="Coils"/>
    </source>
</evidence>
<protein>
    <recommendedName>
        <fullName evidence="5">SLA1 homology domain-containing protein</fullName>
    </recommendedName>
</protein>
<dbReference type="EMBL" id="SJPX01000003">
    <property type="protein sequence ID" value="TWU52047.1"/>
    <property type="molecule type" value="Genomic_DNA"/>
</dbReference>
<evidence type="ECO:0000256" key="2">
    <source>
        <dbReference type="SAM" id="SignalP"/>
    </source>
</evidence>
<feature type="chain" id="PRO_5023135617" description="SLA1 homology domain-containing protein" evidence="2">
    <location>
        <begin position="21"/>
        <end position="169"/>
    </location>
</feature>
<feature type="coiled-coil region" evidence="1">
    <location>
        <begin position="55"/>
        <end position="96"/>
    </location>
</feature>
<organism evidence="3 4">
    <name type="scientific">Rubripirellula reticaptiva</name>
    <dbReference type="NCBI Taxonomy" id="2528013"/>
    <lineage>
        <taxon>Bacteria</taxon>
        <taxon>Pseudomonadati</taxon>
        <taxon>Planctomycetota</taxon>
        <taxon>Planctomycetia</taxon>
        <taxon>Pirellulales</taxon>
        <taxon>Pirellulaceae</taxon>
        <taxon>Rubripirellula</taxon>
    </lineage>
</organism>
<proteinExistence type="predicted"/>
<evidence type="ECO:0000313" key="3">
    <source>
        <dbReference type="EMBL" id="TWU52047.1"/>
    </source>
</evidence>
<comment type="caution">
    <text evidence="3">The sequence shown here is derived from an EMBL/GenBank/DDBJ whole genome shotgun (WGS) entry which is preliminary data.</text>
</comment>
<dbReference type="AlphaFoldDB" id="A0A5C6EVK8"/>
<sequence precursor="true">MNRFAITLLTLTLFSTSGFGADTFASQLRKSKHIGLSIDDALAAFTVYVYTPKQYEEHLASLDEFRRERAAFNERMAGYVRERKEARERRASTEELNAITTKRNRNSVPPYSPFDKRIKLNTVVSSGDDYIAITPLEEPNQTILIPFHRVGRVIVTADDRPSPVTLETK</sequence>
<keyword evidence="4" id="KW-1185">Reference proteome</keyword>
<accession>A0A5C6EVK8</accession>
<dbReference type="RefSeq" id="WP_146535264.1">
    <property type="nucleotide sequence ID" value="NZ_SJPX01000003.1"/>
</dbReference>
<gene>
    <name evidence="3" type="ORF">Poly59_36440</name>
</gene>
<feature type="signal peptide" evidence="2">
    <location>
        <begin position="1"/>
        <end position="20"/>
    </location>
</feature>
<dbReference type="Proteomes" id="UP000317977">
    <property type="component" value="Unassembled WGS sequence"/>
</dbReference>